<protein>
    <submittedName>
        <fullName evidence="3">Ketoacyl reductase</fullName>
    </submittedName>
</protein>
<dbReference type="EMBL" id="JRFJ01000001">
    <property type="protein sequence ID" value="KHJ55672.1"/>
    <property type="molecule type" value="Genomic_DNA"/>
</dbReference>
<comment type="similarity">
    <text evidence="1">Belongs to the short-chain dehydrogenases/reductases (SDR) family.</text>
</comment>
<accession>A0A0B1Q9S9</accession>
<dbReference type="InterPro" id="IPR002347">
    <property type="entry name" value="SDR_fam"/>
</dbReference>
<name>A0A0B1Q9S9_9HYPH</name>
<sequence length="265" mass="28053">MDLGISGRVAIITGGSGGIGFATAKLLALEGVKLVLSDRKQPDVDDAAGIIGGDTLAVAADVTSQADVDALVARTIETFGTVDIVVHTSGITGGKGDPLEVSDEEYREAWDIDFMSAVRIGRAAIPQMRQGGWGRFVCITSENAVQPYWEEATYNSAKAALAAFIKGLSYREAANGVLCNTVAPAFIETPMTDGMMKKRAEEMNISFDEAIRSFLDEERPGIVQKRRGKPEEVAAAIALLVSDRASFINGANLRVDGGSVLAIQN</sequence>
<dbReference type="AlphaFoldDB" id="A0A0B1Q9S9"/>
<dbReference type="PRINTS" id="PR00081">
    <property type="entry name" value="GDHRDH"/>
</dbReference>
<dbReference type="Gene3D" id="3.40.50.720">
    <property type="entry name" value="NAD(P)-binding Rossmann-like Domain"/>
    <property type="match status" value="1"/>
</dbReference>
<dbReference type="STRING" id="370622.LA66_03225"/>
<dbReference type="OrthoDB" id="9793325at2"/>
<dbReference type="Proteomes" id="UP000030826">
    <property type="component" value="Unassembled WGS sequence"/>
</dbReference>
<proteinExistence type="inferred from homology"/>
<dbReference type="Pfam" id="PF13561">
    <property type="entry name" value="adh_short_C2"/>
    <property type="match status" value="1"/>
</dbReference>
<reference evidence="3 4" key="1">
    <citation type="submission" date="2014-09" db="EMBL/GenBank/DDBJ databases">
        <title>Isolation and characterization of Aurantimonas altamirensis ON-56566 from clinical sample following a dog bite.</title>
        <authorList>
            <person name="Eshaghi A."/>
            <person name="Li A."/>
            <person name="Shahinas D."/>
            <person name="Bahn P."/>
            <person name="Kus J.V."/>
            <person name="Patel S.N."/>
        </authorList>
    </citation>
    <scope>NUCLEOTIDE SEQUENCE [LARGE SCALE GENOMIC DNA]</scope>
    <source>
        <strain evidence="3 4">ON-56566</strain>
    </source>
</reference>
<dbReference type="InterPro" id="IPR020904">
    <property type="entry name" value="Sc_DH/Rdtase_CS"/>
</dbReference>
<keyword evidence="2" id="KW-0560">Oxidoreductase</keyword>
<comment type="caution">
    <text evidence="3">The sequence shown here is derived from an EMBL/GenBank/DDBJ whole genome shotgun (WGS) entry which is preliminary data.</text>
</comment>
<dbReference type="PANTHER" id="PTHR43669">
    <property type="entry name" value="5-KETO-D-GLUCONATE 5-REDUCTASE"/>
    <property type="match status" value="1"/>
</dbReference>
<evidence type="ECO:0000313" key="4">
    <source>
        <dbReference type="Proteomes" id="UP000030826"/>
    </source>
</evidence>
<dbReference type="FunFam" id="3.40.50.720:FF:000084">
    <property type="entry name" value="Short-chain dehydrogenase reductase"/>
    <property type="match status" value="1"/>
</dbReference>
<gene>
    <name evidence="3" type="ORF">LA66_03225</name>
</gene>
<dbReference type="InterPro" id="IPR036291">
    <property type="entry name" value="NAD(P)-bd_dom_sf"/>
</dbReference>
<evidence type="ECO:0000256" key="1">
    <source>
        <dbReference type="ARBA" id="ARBA00006484"/>
    </source>
</evidence>
<evidence type="ECO:0000256" key="2">
    <source>
        <dbReference type="ARBA" id="ARBA00023002"/>
    </source>
</evidence>
<dbReference type="SUPFAM" id="SSF51735">
    <property type="entry name" value="NAD(P)-binding Rossmann-fold domains"/>
    <property type="match status" value="1"/>
</dbReference>
<dbReference type="GO" id="GO:0016491">
    <property type="term" value="F:oxidoreductase activity"/>
    <property type="evidence" value="ECO:0007669"/>
    <property type="project" value="UniProtKB-KW"/>
</dbReference>
<dbReference type="RefSeq" id="WP_039188668.1">
    <property type="nucleotide sequence ID" value="NZ_JAQRFV010000018.1"/>
</dbReference>
<organism evidence="3 4">
    <name type="scientific">Aureimonas altamirensis</name>
    <dbReference type="NCBI Taxonomy" id="370622"/>
    <lineage>
        <taxon>Bacteria</taxon>
        <taxon>Pseudomonadati</taxon>
        <taxon>Pseudomonadota</taxon>
        <taxon>Alphaproteobacteria</taxon>
        <taxon>Hyphomicrobiales</taxon>
        <taxon>Aurantimonadaceae</taxon>
        <taxon>Aureimonas</taxon>
    </lineage>
</organism>
<evidence type="ECO:0000313" key="3">
    <source>
        <dbReference type="EMBL" id="KHJ55672.1"/>
    </source>
</evidence>
<dbReference type="PROSITE" id="PS00061">
    <property type="entry name" value="ADH_SHORT"/>
    <property type="match status" value="1"/>
</dbReference>
<dbReference type="PANTHER" id="PTHR43669:SF3">
    <property type="entry name" value="ALCOHOL DEHYDROGENASE, PUTATIVE (AFU_ORTHOLOGUE AFUA_3G03445)-RELATED"/>
    <property type="match status" value="1"/>
</dbReference>